<sequence length="74" mass="8933">MFYWRTRRRLGFVLRRKRLELNISQEYVSLEISIDRMGLSQLENGKTNPTLFLLLKVSHILDTKLWKILKEINV</sequence>
<evidence type="ECO:0000313" key="3">
    <source>
        <dbReference type="Proteomes" id="UP000229497"/>
    </source>
</evidence>
<dbReference type="PROSITE" id="PS50943">
    <property type="entry name" value="HTH_CROC1"/>
    <property type="match status" value="1"/>
</dbReference>
<dbReference type="Proteomes" id="UP000229497">
    <property type="component" value="Unassembled WGS sequence"/>
</dbReference>
<reference evidence="2 3" key="1">
    <citation type="submission" date="2017-09" db="EMBL/GenBank/DDBJ databases">
        <title>Depth-based differentiation of microbial function through sediment-hosted aquifers and enrichment of novel symbionts in the deep terrestrial subsurface.</title>
        <authorList>
            <person name="Probst A.J."/>
            <person name="Ladd B."/>
            <person name="Jarett J.K."/>
            <person name="Geller-Mcgrath D.E."/>
            <person name="Sieber C.M."/>
            <person name="Emerson J.B."/>
            <person name="Anantharaman K."/>
            <person name="Thomas B.C."/>
            <person name="Malmstrom R."/>
            <person name="Stieglmeier M."/>
            <person name="Klingl A."/>
            <person name="Woyke T."/>
            <person name="Ryan C.M."/>
            <person name="Banfield J.F."/>
        </authorList>
    </citation>
    <scope>NUCLEOTIDE SEQUENCE [LARGE SCALE GENOMIC DNA]</scope>
    <source>
        <strain evidence="2">CG11_big_fil_rev_8_21_14_0_20_37_16</strain>
    </source>
</reference>
<protein>
    <recommendedName>
        <fullName evidence="1">HTH cro/C1-type domain-containing protein</fullName>
    </recommendedName>
</protein>
<dbReference type="Gene3D" id="1.10.260.40">
    <property type="entry name" value="lambda repressor-like DNA-binding domains"/>
    <property type="match status" value="1"/>
</dbReference>
<organism evidence="2 3">
    <name type="scientific">Candidatus Roizmanbacteria bacterium CG11_big_fil_rev_8_21_14_0_20_37_16</name>
    <dbReference type="NCBI Taxonomy" id="1974857"/>
    <lineage>
        <taxon>Bacteria</taxon>
        <taxon>Candidatus Roizmaniibacteriota</taxon>
    </lineage>
</organism>
<dbReference type="GO" id="GO:0003677">
    <property type="term" value="F:DNA binding"/>
    <property type="evidence" value="ECO:0007669"/>
    <property type="project" value="InterPro"/>
</dbReference>
<dbReference type="AlphaFoldDB" id="A0A2H0KJF1"/>
<evidence type="ECO:0000313" key="2">
    <source>
        <dbReference type="EMBL" id="PIQ71382.1"/>
    </source>
</evidence>
<accession>A0A2H0KJF1</accession>
<name>A0A2H0KJF1_9BACT</name>
<dbReference type="SMART" id="SM00530">
    <property type="entry name" value="HTH_XRE"/>
    <property type="match status" value="1"/>
</dbReference>
<dbReference type="SUPFAM" id="SSF47413">
    <property type="entry name" value="lambda repressor-like DNA-binding domains"/>
    <property type="match status" value="1"/>
</dbReference>
<dbReference type="Pfam" id="PF01381">
    <property type="entry name" value="HTH_3"/>
    <property type="match status" value="1"/>
</dbReference>
<feature type="domain" description="HTH cro/C1-type" evidence="1">
    <location>
        <begin position="14"/>
        <end position="72"/>
    </location>
</feature>
<dbReference type="CDD" id="cd00093">
    <property type="entry name" value="HTH_XRE"/>
    <property type="match status" value="1"/>
</dbReference>
<gene>
    <name evidence="2" type="ORF">COV87_03775</name>
</gene>
<proteinExistence type="predicted"/>
<dbReference type="InterPro" id="IPR010982">
    <property type="entry name" value="Lambda_DNA-bd_dom_sf"/>
</dbReference>
<dbReference type="InterPro" id="IPR001387">
    <property type="entry name" value="Cro/C1-type_HTH"/>
</dbReference>
<evidence type="ECO:0000259" key="1">
    <source>
        <dbReference type="PROSITE" id="PS50943"/>
    </source>
</evidence>
<dbReference type="EMBL" id="PCVK01000107">
    <property type="protein sequence ID" value="PIQ71382.1"/>
    <property type="molecule type" value="Genomic_DNA"/>
</dbReference>
<comment type="caution">
    <text evidence="2">The sequence shown here is derived from an EMBL/GenBank/DDBJ whole genome shotgun (WGS) entry which is preliminary data.</text>
</comment>